<dbReference type="GeneID" id="25736365"/>
<dbReference type="InterPro" id="IPR014954">
    <property type="entry name" value="DUF1825"/>
</dbReference>
<organism evidence="1 2">
    <name type="scientific">Monoraphidium neglectum</name>
    <dbReference type="NCBI Taxonomy" id="145388"/>
    <lineage>
        <taxon>Eukaryota</taxon>
        <taxon>Viridiplantae</taxon>
        <taxon>Chlorophyta</taxon>
        <taxon>core chlorophytes</taxon>
        <taxon>Chlorophyceae</taxon>
        <taxon>CS clade</taxon>
        <taxon>Sphaeropleales</taxon>
        <taxon>Selenastraceae</taxon>
        <taxon>Monoraphidium</taxon>
    </lineage>
</organism>
<dbReference type="RefSeq" id="XP_013903493.1">
    <property type="nucleotide sequence ID" value="XM_014048039.1"/>
</dbReference>
<reference evidence="1 2" key="1">
    <citation type="journal article" date="2013" name="BMC Genomics">
        <title>Reconstruction of the lipid metabolism for the microalga Monoraphidium neglectum from its genome sequence reveals characteristics suitable for biofuel production.</title>
        <authorList>
            <person name="Bogen C."/>
            <person name="Al-Dilaimi A."/>
            <person name="Albersmeier A."/>
            <person name="Wichmann J."/>
            <person name="Grundmann M."/>
            <person name="Rupp O."/>
            <person name="Lauersen K.J."/>
            <person name="Blifernez-Klassen O."/>
            <person name="Kalinowski J."/>
            <person name="Goesmann A."/>
            <person name="Mussgnug J.H."/>
            <person name="Kruse O."/>
        </authorList>
    </citation>
    <scope>NUCLEOTIDE SEQUENCE [LARGE SCALE GENOMIC DNA]</scope>
    <source>
        <strain evidence="1 2">SAG 48.87</strain>
    </source>
</reference>
<gene>
    <name evidence="1" type="ORF">MNEG_3487</name>
</gene>
<proteinExistence type="predicted"/>
<name>A0A0D2LCJ5_9CHLO</name>
<dbReference type="Pfam" id="PF08855">
    <property type="entry name" value="DUF1825"/>
    <property type="match status" value="1"/>
</dbReference>
<accession>A0A0D2LCJ5</accession>
<dbReference type="KEGG" id="mng:MNEG_3487"/>
<dbReference type="Proteomes" id="UP000054498">
    <property type="component" value="Unassembled WGS sequence"/>
</dbReference>
<evidence type="ECO:0000313" key="2">
    <source>
        <dbReference type="Proteomes" id="UP000054498"/>
    </source>
</evidence>
<dbReference type="OrthoDB" id="10263385at2759"/>
<dbReference type="EMBL" id="KK100659">
    <property type="protein sequence ID" value="KIZ04474.1"/>
    <property type="molecule type" value="Genomic_DNA"/>
</dbReference>
<evidence type="ECO:0000313" key="1">
    <source>
        <dbReference type="EMBL" id="KIZ04474.1"/>
    </source>
</evidence>
<sequence length="163" mass="18825">MYLEKMGEASERYKIFIKRLELSDDPAAREYLRATNAQMLEGGFTMQAMFQGLESSLKQYESIVQQEEAILSDPVRHQEFTRALKEQWGQSAMGRIDMSYLARVMDPMVLNRAQKDPDFYKCIREVSENPTPATLQKWIDHPTIGPLVSEMFKAMMSKSMGQQ</sequence>
<keyword evidence="2" id="KW-1185">Reference proteome</keyword>
<protein>
    <submittedName>
        <fullName evidence="1">Uncharacterized protein</fullName>
    </submittedName>
</protein>
<dbReference type="AlphaFoldDB" id="A0A0D2LCJ5"/>